<evidence type="ECO:0000313" key="2">
    <source>
        <dbReference type="EMBL" id="KKN32860.1"/>
    </source>
</evidence>
<evidence type="ECO:0000256" key="1">
    <source>
        <dbReference type="SAM" id="Coils"/>
    </source>
</evidence>
<gene>
    <name evidence="2" type="ORF">LCGC14_0809450</name>
</gene>
<comment type="caution">
    <text evidence="2">The sequence shown here is derived from an EMBL/GenBank/DDBJ whole genome shotgun (WGS) entry which is preliminary data.</text>
</comment>
<reference evidence="2" key="1">
    <citation type="journal article" date="2015" name="Nature">
        <title>Complex archaea that bridge the gap between prokaryotes and eukaryotes.</title>
        <authorList>
            <person name="Spang A."/>
            <person name="Saw J.H."/>
            <person name="Jorgensen S.L."/>
            <person name="Zaremba-Niedzwiedzka K."/>
            <person name="Martijn J."/>
            <person name="Lind A.E."/>
            <person name="van Eijk R."/>
            <person name="Schleper C."/>
            <person name="Guy L."/>
            <person name="Ettema T.J."/>
        </authorList>
    </citation>
    <scope>NUCLEOTIDE SEQUENCE</scope>
</reference>
<dbReference type="AlphaFoldDB" id="A0A0F9PM65"/>
<name>A0A0F9PM65_9ZZZZ</name>
<feature type="coiled-coil region" evidence="1">
    <location>
        <begin position="117"/>
        <end position="144"/>
    </location>
</feature>
<keyword evidence="1" id="KW-0175">Coiled coil</keyword>
<proteinExistence type="predicted"/>
<dbReference type="EMBL" id="LAZR01002224">
    <property type="protein sequence ID" value="KKN32860.1"/>
    <property type="molecule type" value="Genomic_DNA"/>
</dbReference>
<accession>A0A0F9PM65</accession>
<organism evidence="2">
    <name type="scientific">marine sediment metagenome</name>
    <dbReference type="NCBI Taxonomy" id="412755"/>
    <lineage>
        <taxon>unclassified sequences</taxon>
        <taxon>metagenomes</taxon>
        <taxon>ecological metagenomes</taxon>
    </lineage>
</organism>
<protein>
    <submittedName>
        <fullName evidence="2">Uncharacterized protein</fullName>
    </submittedName>
</protein>
<sequence>MPIRVEYASPGLAGLAGLLGGQGRQAVTDRAEAAKARLLAQQIAGQQKGIAMRSQAQAAISANAQRAASNRQAAALSAQRSSTQQQIRGRAQREMQASEQAFKQMAVRAGLQQELGEQAYDRQIQMLEEQAKQKASQRKQIYSEEGKRTITQGNRLIEWANDMTNDASPEMRRQALQRGQAMAAGVRTVSIPETKPELPPGLQPGTAGKVGDEIFIDGKHIRFEYTREGVQFKAQQEQLKAQQEQREKQETQFKDFYKHFLSEKIPSGEDPVTGKEEFRVQSPLGAYKKAKQAMELLHGGLETPPQEAPVAQEAPPQQAATGAAFEGPWYENPLMKNMPIRESDKRLPDEVGIAMVSLRFWKREYKDKSQWSPKLKLEVAKAEEILRRFREQNPSVSELSGQ</sequence>